<reference evidence="5 6" key="1">
    <citation type="submission" date="2015-10" db="EMBL/GenBank/DDBJ databases">
        <title>Erysipelothrix larvae sp. LV19 isolated from the larval gut of the rhinoceros beetle, Trypoxylus dichotomus.</title>
        <authorList>
            <person name="Lim S."/>
            <person name="Kim B.-C."/>
        </authorList>
    </citation>
    <scope>NUCLEOTIDE SEQUENCE [LARGE SCALE GENOMIC DNA]</scope>
    <source>
        <strain evidence="5 6">LV19</strain>
    </source>
</reference>
<keyword evidence="1" id="KW-0813">Transport</keyword>
<keyword evidence="3" id="KW-0067">ATP-binding</keyword>
<dbReference type="InterPro" id="IPR051782">
    <property type="entry name" value="ABC_Transporter_VariousFunc"/>
</dbReference>
<evidence type="ECO:0000259" key="4">
    <source>
        <dbReference type="PROSITE" id="PS50893"/>
    </source>
</evidence>
<protein>
    <recommendedName>
        <fullName evidence="4">ABC transporter domain-containing protein</fullName>
    </recommendedName>
</protein>
<evidence type="ECO:0000256" key="1">
    <source>
        <dbReference type="ARBA" id="ARBA00022448"/>
    </source>
</evidence>
<gene>
    <name evidence="5" type="ORF">AOC36_01455</name>
</gene>
<dbReference type="SMART" id="SM00382">
    <property type="entry name" value="AAA"/>
    <property type="match status" value="1"/>
</dbReference>
<evidence type="ECO:0000313" key="5">
    <source>
        <dbReference type="EMBL" id="AMC92699.1"/>
    </source>
</evidence>
<evidence type="ECO:0000256" key="2">
    <source>
        <dbReference type="ARBA" id="ARBA00022741"/>
    </source>
</evidence>
<dbReference type="EMBL" id="CP013213">
    <property type="protein sequence ID" value="AMC92699.1"/>
    <property type="molecule type" value="Genomic_DNA"/>
</dbReference>
<dbReference type="InterPro" id="IPR003593">
    <property type="entry name" value="AAA+_ATPase"/>
</dbReference>
<accession>A0A0X8GYP3</accession>
<dbReference type="KEGG" id="erl:AOC36_01455"/>
<sequence>MRNAIEVKNLTKHFKTFTLDTVSFTVPRGYITGFIGPNGSGKTTTIKSMLSMIKADGGEIQVLGKTISSKDVAYMQEIGVVMDSPTLVKEWTMVEVNQVFSLFYSNWDETCFFNYLKRFSIDTSLRVQELSRGMGVKLMIAVALSHEAKILILDEPTSGLDPVAREEVCDLLQEFVCDEAHTVLFSTHITSDLEAIADNIVFILNGSILYSGPTQDLLERYVIVKGGLDDLEGLDASTLIGLKKHSTGFECMMLIEKISSNSNGLLIEPITLDQIIIFFNRGGTHESNS</sequence>
<dbReference type="OrthoDB" id="9804819at2"/>
<dbReference type="AlphaFoldDB" id="A0A0X8GYP3"/>
<dbReference type="SUPFAM" id="SSF52540">
    <property type="entry name" value="P-loop containing nucleoside triphosphate hydrolases"/>
    <property type="match status" value="1"/>
</dbReference>
<keyword evidence="6" id="KW-1185">Reference proteome</keyword>
<evidence type="ECO:0000256" key="3">
    <source>
        <dbReference type="ARBA" id="ARBA00022840"/>
    </source>
</evidence>
<dbReference type="RefSeq" id="WP_067630400.1">
    <property type="nucleotide sequence ID" value="NZ_CP013213.1"/>
</dbReference>
<feature type="domain" description="ABC transporter" evidence="4">
    <location>
        <begin position="1"/>
        <end position="230"/>
    </location>
</feature>
<dbReference type="Pfam" id="PF00005">
    <property type="entry name" value="ABC_tran"/>
    <property type="match status" value="1"/>
</dbReference>
<dbReference type="Proteomes" id="UP000063781">
    <property type="component" value="Chromosome"/>
</dbReference>
<dbReference type="Gene3D" id="3.40.50.300">
    <property type="entry name" value="P-loop containing nucleotide triphosphate hydrolases"/>
    <property type="match status" value="1"/>
</dbReference>
<dbReference type="GO" id="GO:0005524">
    <property type="term" value="F:ATP binding"/>
    <property type="evidence" value="ECO:0007669"/>
    <property type="project" value="UniProtKB-KW"/>
</dbReference>
<dbReference type="CDD" id="cd03230">
    <property type="entry name" value="ABC_DR_subfamily_A"/>
    <property type="match status" value="1"/>
</dbReference>
<dbReference type="PANTHER" id="PTHR42939:SF3">
    <property type="entry name" value="ABC TRANSPORTER ATP-BINDING COMPONENT"/>
    <property type="match status" value="1"/>
</dbReference>
<organism evidence="5 6">
    <name type="scientific">Erysipelothrix larvae</name>
    <dbReference type="NCBI Taxonomy" id="1514105"/>
    <lineage>
        <taxon>Bacteria</taxon>
        <taxon>Bacillati</taxon>
        <taxon>Bacillota</taxon>
        <taxon>Erysipelotrichia</taxon>
        <taxon>Erysipelotrichales</taxon>
        <taxon>Erysipelotrichaceae</taxon>
        <taxon>Erysipelothrix</taxon>
    </lineage>
</organism>
<name>A0A0X8GYP3_9FIRM</name>
<proteinExistence type="predicted"/>
<dbReference type="PROSITE" id="PS50893">
    <property type="entry name" value="ABC_TRANSPORTER_2"/>
    <property type="match status" value="1"/>
</dbReference>
<dbReference type="STRING" id="1514105.AOC36_01455"/>
<dbReference type="InterPro" id="IPR027417">
    <property type="entry name" value="P-loop_NTPase"/>
</dbReference>
<dbReference type="GO" id="GO:0016887">
    <property type="term" value="F:ATP hydrolysis activity"/>
    <property type="evidence" value="ECO:0007669"/>
    <property type="project" value="InterPro"/>
</dbReference>
<dbReference type="PANTHER" id="PTHR42939">
    <property type="entry name" value="ABC TRANSPORTER ATP-BINDING PROTEIN ALBC-RELATED"/>
    <property type="match status" value="1"/>
</dbReference>
<dbReference type="InterPro" id="IPR003439">
    <property type="entry name" value="ABC_transporter-like_ATP-bd"/>
</dbReference>
<evidence type="ECO:0000313" key="6">
    <source>
        <dbReference type="Proteomes" id="UP000063781"/>
    </source>
</evidence>
<keyword evidence="2" id="KW-0547">Nucleotide-binding</keyword>